<dbReference type="RefSeq" id="WP_183312104.1">
    <property type="nucleotide sequence ID" value="NZ_JACIEW010000007.1"/>
</dbReference>
<reference evidence="2 3" key="1">
    <citation type="submission" date="2020-08" db="EMBL/GenBank/DDBJ databases">
        <title>Genomic Encyclopedia of Type Strains, Phase IV (KMG-IV): sequencing the most valuable type-strain genomes for metagenomic binning, comparative biology and taxonomic classification.</title>
        <authorList>
            <person name="Goeker M."/>
        </authorList>
    </citation>
    <scope>NUCLEOTIDE SEQUENCE [LARGE SCALE GENOMIC DNA]</scope>
    <source>
        <strain evidence="2 3">DSM 23447</strain>
    </source>
</reference>
<feature type="chain" id="PRO_5031082947" evidence="1">
    <location>
        <begin position="24"/>
        <end position="150"/>
    </location>
</feature>
<keyword evidence="3" id="KW-1185">Reference proteome</keyword>
<proteinExistence type="predicted"/>
<dbReference type="EMBL" id="JACIEW010000007">
    <property type="protein sequence ID" value="MBB4053311.1"/>
    <property type="molecule type" value="Genomic_DNA"/>
</dbReference>
<evidence type="ECO:0000256" key="1">
    <source>
        <dbReference type="SAM" id="SignalP"/>
    </source>
</evidence>
<keyword evidence="1" id="KW-0732">Signal</keyword>
<evidence type="ECO:0000313" key="3">
    <source>
        <dbReference type="Proteomes" id="UP000547011"/>
    </source>
</evidence>
<comment type="caution">
    <text evidence="2">The sequence shown here is derived from an EMBL/GenBank/DDBJ whole genome shotgun (WGS) entry which is preliminary data.</text>
</comment>
<accession>A0A7W6IPD5</accession>
<name>A0A7W6IPD5_9HYPH</name>
<feature type="signal peptide" evidence="1">
    <location>
        <begin position="1"/>
        <end position="23"/>
    </location>
</feature>
<dbReference type="Proteomes" id="UP000547011">
    <property type="component" value="Unassembled WGS sequence"/>
</dbReference>
<dbReference type="AlphaFoldDB" id="A0A7W6IPD5"/>
<evidence type="ECO:0000313" key="2">
    <source>
        <dbReference type="EMBL" id="MBB4053311.1"/>
    </source>
</evidence>
<gene>
    <name evidence="2" type="ORF">GGR20_002968</name>
</gene>
<organism evidence="2 3">
    <name type="scientific">Devosia subaequoris</name>
    <dbReference type="NCBI Taxonomy" id="395930"/>
    <lineage>
        <taxon>Bacteria</taxon>
        <taxon>Pseudomonadati</taxon>
        <taxon>Pseudomonadota</taxon>
        <taxon>Alphaproteobacteria</taxon>
        <taxon>Hyphomicrobiales</taxon>
        <taxon>Devosiaceae</taxon>
        <taxon>Devosia</taxon>
    </lineage>
</organism>
<protein>
    <submittedName>
        <fullName evidence="2">Uncharacterized protein</fullName>
    </submittedName>
</protein>
<sequence length="150" mass="16019">MNLPTRHMLMGMTLGAICATALAAIGPGFVLESFADEMPAGFDTSKLVMFDGREYEVDYADWVSTDPLSSTTVKKIEAGRVSHVSITTTATGTYSTDGLTSKHVLYPGIDVTAMGPGSGTLVRYWTNGDWYSFKSRAGNSLIRLSGPALP</sequence>